<evidence type="ECO:0000256" key="1">
    <source>
        <dbReference type="SAM" id="MobiDB-lite"/>
    </source>
</evidence>
<feature type="region of interest" description="Disordered" evidence="1">
    <location>
        <begin position="1"/>
        <end position="28"/>
    </location>
</feature>
<protein>
    <submittedName>
        <fullName evidence="2">Uncharacterized protein</fullName>
    </submittedName>
</protein>
<accession>A0ABY8U4I2</accession>
<dbReference type="Proteomes" id="UP001244341">
    <property type="component" value="Chromosome 7b"/>
</dbReference>
<gene>
    <name evidence="2" type="ORF">OEZ85_013058</name>
</gene>
<sequence>MTARKAPFLSSRHALHDNLGGESPGPAYKPDLAAVRPGSCSPTMQGRGRGHWEALDSSSRAISARQILGPTHITRYSTHLLGDGPRTHFYTASLDRWPGAFISEAHSAVQNGLRYGAEPHYRPCYSQVDGHVTTASLGSGPEDRFDDKWLPCSGRLQ</sequence>
<reference evidence="2 3" key="1">
    <citation type="submission" date="2023-05" db="EMBL/GenBank/DDBJ databases">
        <title>A 100% complete, gapless, phased diploid assembly of the Scenedesmus obliquus UTEX 3031 genome.</title>
        <authorList>
            <person name="Biondi T.C."/>
            <person name="Hanschen E.R."/>
            <person name="Kwon T."/>
            <person name="Eng W."/>
            <person name="Kruse C.P.S."/>
            <person name="Koehler S.I."/>
            <person name="Kunde Y."/>
            <person name="Gleasner C.D."/>
            <person name="You Mak K.T."/>
            <person name="Polle J."/>
            <person name="Hovde B.T."/>
            <person name="Starkenburg S.R."/>
        </authorList>
    </citation>
    <scope>NUCLEOTIDE SEQUENCE [LARGE SCALE GENOMIC DNA]</scope>
    <source>
        <strain evidence="2 3">DOE0152z</strain>
    </source>
</reference>
<organism evidence="2 3">
    <name type="scientific">Tetradesmus obliquus</name>
    <name type="common">Green alga</name>
    <name type="synonym">Acutodesmus obliquus</name>
    <dbReference type="NCBI Taxonomy" id="3088"/>
    <lineage>
        <taxon>Eukaryota</taxon>
        <taxon>Viridiplantae</taxon>
        <taxon>Chlorophyta</taxon>
        <taxon>core chlorophytes</taxon>
        <taxon>Chlorophyceae</taxon>
        <taxon>CS clade</taxon>
        <taxon>Sphaeropleales</taxon>
        <taxon>Scenedesmaceae</taxon>
        <taxon>Tetradesmus</taxon>
    </lineage>
</organism>
<name>A0ABY8U4I2_TETOB</name>
<evidence type="ECO:0000313" key="2">
    <source>
        <dbReference type="EMBL" id="WIA16361.1"/>
    </source>
</evidence>
<keyword evidence="3" id="KW-1185">Reference proteome</keyword>
<evidence type="ECO:0000313" key="3">
    <source>
        <dbReference type="Proteomes" id="UP001244341"/>
    </source>
</evidence>
<dbReference type="EMBL" id="CP126214">
    <property type="protein sequence ID" value="WIA16361.1"/>
    <property type="molecule type" value="Genomic_DNA"/>
</dbReference>
<proteinExistence type="predicted"/>